<evidence type="ECO:0000313" key="2">
    <source>
        <dbReference type="EMBL" id="SVB65660.1"/>
    </source>
</evidence>
<accession>A0A382FRM9</accession>
<proteinExistence type="predicted"/>
<dbReference type="InterPro" id="IPR003779">
    <property type="entry name" value="CMD-like"/>
</dbReference>
<dbReference type="SUPFAM" id="SSF69118">
    <property type="entry name" value="AhpD-like"/>
    <property type="match status" value="1"/>
</dbReference>
<dbReference type="InterPro" id="IPR029032">
    <property type="entry name" value="AhpD-like"/>
</dbReference>
<name>A0A382FRM9_9ZZZZ</name>
<dbReference type="AlphaFoldDB" id="A0A382FRM9"/>
<gene>
    <name evidence="2" type="ORF">METZ01_LOCUS218514</name>
</gene>
<feature type="domain" description="Carboxymuconolactone decarboxylase-like" evidence="1">
    <location>
        <begin position="40"/>
        <end position="98"/>
    </location>
</feature>
<dbReference type="Gene3D" id="1.20.1290.10">
    <property type="entry name" value="AhpD-like"/>
    <property type="match status" value="1"/>
</dbReference>
<sequence>MPIVNREELSPEQQAAYDEVAGIRGRPPEVGPSSVMIHNPEMAAQVNRLSAFLMADTELPERFRRLAAIIAARSIDCRYVWNAHAAAGRRAGLEDALVDAIRDKKPLPVMEPDVAAAVGYGVELTGQNKVSQETFDAAVAALGYQGTTEFTTIMGYFRLVGLNANAGDIDLPANRTETDLPV</sequence>
<organism evidence="2">
    <name type="scientific">marine metagenome</name>
    <dbReference type="NCBI Taxonomy" id="408172"/>
    <lineage>
        <taxon>unclassified sequences</taxon>
        <taxon>metagenomes</taxon>
        <taxon>ecological metagenomes</taxon>
    </lineage>
</organism>
<protein>
    <recommendedName>
        <fullName evidence="1">Carboxymuconolactone decarboxylase-like domain-containing protein</fullName>
    </recommendedName>
</protein>
<evidence type="ECO:0000259" key="1">
    <source>
        <dbReference type="Pfam" id="PF02627"/>
    </source>
</evidence>
<dbReference type="EMBL" id="UINC01051468">
    <property type="protein sequence ID" value="SVB65660.1"/>
    <property type="molecule type" value="Genomic_DNA"/>
</dbReference>
<dbReference type="PANTHER" id="PTHR34846:SF11">
    <property type="entry name" value="4-CARBOXYMUCONOLACTONE DECARBOXYLASE FAMILY PROTEIN (AFU_ORTHOLOGUE AFUA_6G11590)"/>
    <property type="match status" value="1"/>
</dbReference>
<dbReference type="PANTHER" id="PTHR34846">
    <property type="entry name" value="4-CARBOXYMUCONOLACTONE DECARBOXYLASE FAMILY PROTEIN (AFU_ORTHOLOGUE AFUA_6G11590)"/>
    <property type="match status" value="1"/>
</dbReference>
<dbReference type="Pfam" id="PF02627">
    <property type="entry name" value="CMD"/>
    <property type="match status" value="1"/>
</dbReference>
<reference evidence="2" key="1">
    <citation type="submission" date="2018-05" db="EMBL/GenBank/DDBJ databases">
        <authorList>
            <person name="Lanie J.A."/>
            <person name="Ng W.-L."/>
            <person name="Kazmierczak K.M."/>
            <person name="Andrzejewski T.M."/>
            <person name="Davidsen T.M."/>
            <person name="Wayne K.J."/>
            <person name="Tettelin H."/>
            <person name="Glass J.I."/>
            <person name="Rusch D."/>
            <person name="Podicherti R."/>
            <person name="Tsui H.-C.T."/>
            <person name="Winkler M.E."/>
        </authorList>
    </citation>
    <scope>NUCLEOTIDE SEQUENCE</scope>
</reference>
<dbReference type="GO" id="GO:0051920">
    <property type="term" value="F:peroxiredoxin activity"/>
    <property type="evidence" value="ECO:0007669"/>
    <property type="project" value="InterPro"/>
</dbReference>